<dbReference type="SUPFAM" id="SSF46785">
    <property type="entry name" value="Winged helix' DNA-binding domain"/>
    <property type="match status" value="1"/>
</dbReference>
<keyword evidence="3" id="KW-0238">DNA-binding</keyword>
<dbReference type="InterPro" id="IPR036390">
    <property type="entry name" value="WH_DNA-bd_sf"/>
</dbReference>
<feature type="domain" description="HTH lysR-type" evidence="7">
    <location>
        <begin position="1"/>
        <end position="56"/>
    </location>
</feature>
<evidence type="ECO:0000256" key="5">
    <source>
        <dbReference type="ARBA" id="ARBA00023163"/>
    </source>
</evidence>
<dbReference type="PRINTS" id="PR00039">
    <property type="entry name" value="HTHLYSR"/>
</dbReference>
<dbReference type="InterPro" id="IPR000847">
    <property type="entry name" value="LysR_HTH_N"/>
</dbReference>
<dbReference type="Proteomes" id="UP001432000">
    <property type="component" value="Chromosome"/>
</dbReference>
<dbReference type="Gene3D" id="1.10.10.10">
    <property type="entry name" value="Winged helix-like DNA-binding domain superfamily/Winged helix DNA-binding domain"/>
    <property type="match status" value="1"/>
</dbReference>
<feature type="compositionally biased region" description="Basic residues" evidence="6">
    <location>
        <begin position="317"/>
        <end position="327"/>
    </location>
</feature>
<accession>A0ABZ2PPZ6</accession>
<evidence type="ECO:0000256" key="6">
    <source>
        <dbReference type="SAM" id="MobiDB-lite"/>
    </source>
</evidence>
<keyword evidence="5" id="KW-0804">Transcription</keyword>
<dbReference type="PROSITE" id="PS50931">
    <property type="entry name" value="HTH_LYSR"/>
    <property type="match status" value="1"/>
</dbReference>
<dbReference type="InterPro" id="IPR005119">
    <property type="entry name" value="LysR_subst-bd"/>
</dbReference>
<dbReference type="PANTHER" id="PTHR30346:SF28">
    <property type="entry name" value="HTH-TYPE TRANSCRIPTIONAL REGULATOR CYNR"/>
    <property type="match status" value="1"/>
</dbReference>
<sequence length="327" mass="35464">MHRLRQFAAVADELSITRAAASLHLTQQAVSSTIKTLERDLKVRLFERSGRKMTLTPAGTRLFEGTQSLLDASRSLARATQESAAEGGDHLAVGYTPDVSSNELFDLTAPLRRRWPLATITVRHLLAEEIAAALKAGTIDVAYRRDPTTPTAMTTKIVSYTPLRVVVAASHRHARRPVLSLGDLTEDTLIVSGAPGSSAYTDFLVSVCRGAGFEPRLTTTRMRGVLPTSTVIGAKGFAFVTEEPGPHHRGQVVVVPIKDGPLAPMQAIWLQHTASRLVRELVSPSSGSNPIPDEHRELSGLITEHASNGHSTPRPSRPNHLRRRRAG</sequence>
<feature type="region of interest" description="Disordered" evidence="6">
    <location>
        <begin position="281"/>
        <end position="327"/>
    </location>
</feature>
<dbReference type="CDD" id="cd08414">
    <property type="entry name" value="PBP2_LTTR_aromatics_like"/>
    <property type="match status" value="1"/>
</dbReference>
<evidence type="ECO:0000256" key="1">
    <source>
        <dbReference type="ARBA" id="ARBA00009437"/>
    </source>
</evidence>
<keyword evidence="9" id="KW-1185">Reference proteome</keyword>
<organism evidence="8 9">
    <name type="scientific">Rhodococcus sovatensis</name>
    <dbReference type="NCBI Taxonomy" id="1805840"/>
    <lineage>
        <taxon>Bacteria</taxon>
        <taxon>Bacillati</taxon>
        <taxon>Actinomycetota</taxon>
        <taxon>Actinomycetes</taxon>
        <taxon>Mycobacteriales</taxon>
        <taxon>Nocardiaceae</taxon>
        <taxon>Rhodococcus</taxon>
    </lineage>
</organism>
<comment type="similarity">
    <text evidence="1">Belongs to the LysR transcriptional regulatory family.</text>
</comment>
<evidence type="ECO:0000259" key="7">
    <source>
        <dbReference type="PROSITE" id="PS50931"/>
    </source>
</evidence>
<dbReference type="InterPro" id="IPR036388">
    <property type="entry name" value="WH-like_DNA-bd_sf"/>
</dbReference>
<dbReference type="Pfam" id="PF00126">
    <property type="entry name" value="HTH_1"/>
    <property type="match status" value="1"/>
</dbReference>
<name>A0ABZ2PPZ6_9NOCA</name>
<dbReference type="Gene3D" id="3.40.190.10">
    <property type="entry name" value="Periplasmic binding protein-like II"/>
    <property type="match status" value="2"/>
</dbReference>
<proteinExistence type="inferred from homology"/>
<evidence type="ECO:0000256" key="2">
    <source>
        <dbReference type="ARBA" id="ARBA00023015"/>
    </source>
</evidence>
<evidence type="ECO:0000313" key="9">
    <source>
        <dbReference type="Proteomes" id="UP001432000"/>
    </source>
</evidence>
<dbReference type="SUPFAM" id="SSF53850">
    <property type="entry name" value="Periplasmic binding protein-like II"/>
    <property type="match status" value="1"/>
</dbReference>
<keyword evidence="2" id="KW-0805">Transcription regulation</keyword>
<dbReference type="EMBL" id="CP147846">
    <property type="protein sequence ID" value="WXG69958.1"/>
    <property type="molecule type" value="Genomic_DNA"/>
</dbReference>
<gene>
    <name evidence="8" type="ORF">WDS16_05280</name>
</gene>
<reference evidence="8 9" key="1">
    <citation type="submission" date="2024-03" db="EMBL/GenBank/DDBJ databases">
        <title>Natural products discovery in diverse microorganisms through a two-stage MS feature dereplication strategy.</title>
        <authorList>
            <person name="Zhang R."/>
        </authorList>
    </citation>
    <scope>NUCLEOTIDE SEQUENCE [LARGE SCALE GENOMIC DNA]</scope>
    <source>
        <strain evidence="8 9">18930</strain>
    </source>
</reference>
<dbReference type="RefSeq" id="WP_338891052.1">
    <property type="nucleotide sequence ID" value="NZ_CP147846.1"/>
</dbReference>
<dbReference type="Pfam" id="PF03466">
    <property type="entry name" value="LysR_substrate"/>
    <property type="match status" value="1"/>
</dbReference>
<evidence type="ECO:0000256" key="3">
    <source>
        <dbReference type="ARBA" id="ARBA00023125"/>
    </source>
</evidence>
<dbReference type="PANTHER" id="PTHR30346">
    <property type="entry name" value="TRANSCRIPTIONAL DUAL REGULATOR HCAR-RELATED"/>
    <property type="match status" value="1"/>
</dbReference>
<keyword evidence="4" id="KW-0010">Activator</keyword>
<evidence type="ECO:0000256" key="4">
    <source>
        <dbReference type="ARBA" id="ARBA00023159"/>
    </source>
</evidence>
<evidence type="ECO:0000313" key="8">
    <source>
        <dbReference type="EMBL" id="WXG69958.1"/>
    </source>
</evidence>
<protein>
    <submittedName>
        <fullName evidence="8">LysR family transcriptional regulator</fullName>
    </submittedName>
</protein>